<dbReference type="Gene3D" id="3.10.180.10">
    <property type="entry name" value="2,3-Dihydroxybiphenyl 1,2-Dioxygenase, domain 1"/>
    <property type="match status" value="1"/>
</dbReference>
<sequence>MFKKIDHVQLSAPVGSEKEAIRFYNGILGFDIVKKPRSLEKRGGAWFRYDDIHLHIGVEEGFSPAKKAHPAIEVESLKEIENVFKDHHITIQHDDNLPSAKRFYVNDPFGNRLEFLEWEG</sequence>
<comment type="caution">
    <text evidence="2">The sequence shown here is derived from an EMBL/GenBank/DDBJ whole genome shotgun (WGS) entry which is preliminary data.</text>
</comment>
<protein>
    <submittedName>
        <fullName evidence="2">VOC family protein</fullName>
    </submittedName>
</protein>
<dbReference type="PANTHER" id="PTHR39175">
    <property type="entry name" value="FAMILY PROTEIN, PUTATIVE (AFU_ORTHOLOGUE AFUA_3G15060)-RELATED"/>
    <property type="match status" value="1"/>
</dbReference>
<dbReference type="AlphaFoldDB" id="A0A9Q4B1Q0"/>
<evidence type="ECO:0000313" key="3">
    <source>
        <dbReference type="Proteomes" id="UP001057753"/>
    </source>
</evidence>
<dbReference type="Proteomes" id="UP001057753">
    <property type="component" value="Unassembled WGS sequence"/>
</dbReference>
<accession>A0A9Q4B1Q0</accession>
<evidence type="ECO:0000313" key="2">
    <source>
        <dbReference type="EMBL" id="MCR6096417.1"/>
    </source>
</evidence>
<proteinExistence type="predicted"/>
<reference evidence="2" key="1">
    <citation type="submission" date="2020-06" db="EMBL/GenBank/DDBJ databases">
        <title>Insight into the genomes of haloalkaliphilic bacilli from Kenyan soda lakes.</title>
        <authorList>
            <person name="Mwirichia R."/>
            <person name="Villamizar G.C."/>
            <person name="Poehlein A."/>
            <person name="Mugweru J."/>
            <person name="Kipnyargis A."/>
            <person name="Kiplimo D."/>
            <person name="Orwa P."/>
            <person name="Daniel R."/>
        </authorList>
    </citation>
    <scope>NUCLEOTIDE SEQUENCE</scope>
    <source>
        <strain evidence="2">B1096_S55</strain>
    </source>
</reference>
<dbReference type="InterPro" id="IPR037523">
    <property type="entry name" value="VOC_core"/>
</dbReference>
<dbReference type="PANTHER" id="PTHR39175:SF1">
    <property type="entry name" value="FAMILY PROTEIN, PUTATIVE (AFU_ORTHOLOGUE AFUA_3G15060)-RELATED"/>
    <property type="match status" value="1"/>
</dbReference>
<organism evidence="2 3">
    <name type="scientific">Salipaludibacillus agaradhaerens</name>
    <name type="common">Bacillus agaradhaerens</name>
    <dbReference type="NCBI Taxonomy" id="76935"/>
    <lineage>
        <taxon>Bacteria</taxon>
        <taxon>Bacillati</taxon>
        <taxon>Bacillota</taxon>
        <taxon>Bacilli</taxon>
        <taxon>Bacillales</taxon>
        <taxon>Bacillaceae</taxon>
    </lineage>
</organism>
<dbReference type="InterPro" id="IPR004360">
    <property type="entry name" value="Glyas_Fos-R_dOase_dom"/>
</dbReference>
<dbReference type="RefSeq" id="WP_257821028.1">
    <property type="nucleotide sequence ID" value="NZ_JABXYM010000001.1"/>
</dbReference>
<name>A0A9Q4B1Q0_SALAG</name>
<dbReference type="PROSITE" id="PS51819">
    <property type="entry name" value="VOC"/>
    <property type="match status" value="1"/>
</dbReference>
<dbReference type="InterPro" id="IPR029068">
    <property type="entry name" value="Glyas_Bleomycin-R_OHBP_Dase"/>
</dbReference>
<dbReference type="Pfam" id="PF00903">
    <property type="entry name" value="Glyoxalase"/>
    <property type="match status" value="1"/>
</dbReference>
<feature type="domain" description="VOC" evidence="1">
    <location>
        <begin position="4"/>
        <end position="118"/>
    </location>
</feature>
<keyword evidence="3" id="KW-1185">Reference proteome</keyword>
<dbReference type="EMBL" id="JABXYM010000001">
    <property type="protein sequence ID" value="MCR6096417.1"/>
    <property type="molecule type" value="Genomic_DNA"/>
</dbReference>
<dbReference type="SUPFAM" id="SSF54593">
    <property type="entry name" value="Glyoxalase/Bleomycin resistance protein/Dihydroxybiphenyl dioxygenase"/>
    <property type="match status" value="1"/>
</dbReference>
<gene>
    <name evidence="2" type="ORF">HXA33_07615</name>
</gene>
<evidence type="ECO:0000259" key="1">
    <source>
        <dbReference type="PROSITE" id="PS51819"/>
    </source>
</evidence>